<sequence length="65" mass="7465">MAVIELRMIGLPLVGKKSMLQGSHYGAMYDRKSHGERKLNSEFNPTPEQVLCRVRDSYTTFNFSK</sequence>
<gene>
    <name evidence="1" type="ORF">CLUMA_CG018633</name>
</gene>
<proteinExistence type="predicted"/>
<dbReference type="Proteomes" id="UP000183832">
    <property type="component" value="Unassembled WGS sequence"/>
</dbReference>
<accession>A0A1J1IZ52</accession>
<evidence type="ECO:0000313" key="1">
    <source>
        <dbReference type="EMBL" id="CRL04970.1"/>
    </source>
</evidence>
<name>A0A1J1IZ52_9DIPT</name>
<dbReference type="EMBL" id="CVRI01000064">
    <property type="protein sequence ID" value="CRL04970.1"/>
    <property type="molecule type" value="Genomic_DNA"/>
</dbReference>
<reference evidence="1 2" key="1">
    <citation type="submission" date="2015-04" db="EMBL/GenBank/DDBJ databases">
        <authorList>
            <person name="Syromyatnikov M.Y."/>
            <person name="Popov V.N."/>
        </authorList>
    </citation>
    <scope>NUCLEOTIDE SEQUENCE [LARGE SCALE GENOMIC DNA]</scope>
</reference>
<organism evidence="1 2">
    <name type="scientific">Clunio marinus</name>
    <dbReference type="NCBI Taxonomy" id="568069"/>
    <lineage>
        <taxon>Eukaryota</taxon>
        <taxon>Metazoa</taxon>
        <taxon>Ecdysozoa</taxon>
        <taxon>Arthropoda</taxon>
        <taxon>Hexapoda</taxon>
        <taxon>Insecta</taxon>
        <taxon>Pterygota</taxon>
        <taxon>Neoptera</taxon>
        <taxon>Endopterygota</taxon>
        <taxon>Diptera</taxon>
        <taxon>Nematocera</taxon>
        <taxon>Chironomoidea</taxon>
        <taxon>Chironomidae</taxon>
        <taxon>Clunio</taxon>
    </lineage>
</organism>
<dbReference type="AlphaFoldDB" id="A0A1J1IZ52"/>
<protein>
    <submittedName>
        <fullName evidence="1">CLUMA_CG018633, isoform A</fullName>
    </submittedName>
</protein>
<evidence type="ECO:0000313" key="2">
    <source>
        <dbReference type="Proteomes" id="UP000183832"/>
    </source>
</evidence>
<keyword evidence="2" id="KW-1185">Reference proteome</keyword>